<evidence type="ECO:0000256" key="3">
    <source>
        <dbReference type="ARBA" id="ARBA00023163"/>
    </source>
</evidence>
<dbReference type="EMBL" id="SPNV01000038">
    <property type="protein sequence ID" value="KAF5864202.1"/>
    <property type="molecule type" value="Genomic_DNA"/>
</dbReference>
<keyword evidence="2" id="KW-0238">DNA-binding</keyword>
<dbReference type="Pfam" id="PF00172">
    <property type="entry name" value="Zn_clus"/>
    <property type="match status" value="1"/>
</dbReference>
<proteinExistence type="predicted"/>
<dbReference type="Gene3D" id="4.10.240.10">
    <property type="entry name" value="Zn(2)-C6 fungal-type DNA-binding domain"/>
    <property type="match status" value="1"/>
</dbReference>
<feature type="domain" description="Zn(2)-C6 fungal-type" evidence="5">
    <location>
        <begin position="35"/>
        <end position="61"/>
    </location>
</feature>
<dbReference type="GO" id="GO:0000981">
    <property type="term" value="F:DNA-binding transcription factor activity, RNA polymerase II-specific"/>
    <property type="evidence" value="ECO:0007669"/>
    <property type="project" value="InterPro"/>
</dbReference>
<keyword evidence="7" id="KW-1185">Reference proteome</keyword>
<dbReference type="AlphaFoldDB" id="A0A8H6A9D6"/>
<accession>A0A8H6A9D6</accession>
<evidence type="ECO:0000256" key="1">
    <source>
        <dbReference type="ARBA" id="ARBA00023015"/>
    </source>
</evidence>
<protein>
    <recommendedName>
        <fullName evidence="5">Zn(2)-C6 fungal-type domain-containing protein</fullName>
    </recommendedName>
</protein>
<evidence type="ECO:0000256" key="4">
    <source>
        <dbReference type="ARBA" id="ARBA00023242"/>
    </source>
</evidence>
<name>A0A8H6A9D6_PETAA</name>
<dbReference type="InterPro" id="IPR036864">
    <property type="entry name" value="Zn2-C6_fun-type_DNA-bd_sf"/>
</dbReference>
<comment type="caution">
    <text evidence="6">The sequence shown here is derived from an EMBL/GenBank/DDBJ whole genome shotgun (WGS) entry which is preliminary data.</text>
</comment>
<evidence type="ECO:0000256" key="2">
    <source>
        <dbReference type="ARBA" id="ARBA00023125"/>
    </source>
</evidence>
<dbReference type="GO" id="GO:0003677">
    <property type="term" value="F:DNA binding"/>
    <property type="evidence" value="ECO:0007669"/>
    <property type="project" value="UniProtKB-KW"/>
</dbReference>
<dbReference type="SUPFAM" id="SSF57701">
    <property type="entry name" value="Zn2/Cys6 DNA-binding domain"/>
    <property type="match status" value="1"/>
</dbReference>
<dbReference type="Proteomes" id="UP000541154">
    <property type="component" value="Unassembled WGS sequence"/>
</dbReference>
<dbReference type="GO" id="GO:0008270">
    <property type="term" value="F:zinc ion binding"/>
    <property type="evidence" value="ECO:0007669"/>
    <property type="project" value="InterPro"/>
</dbReference>
<organism evidence="6 7">
    <name type="scientific">Petromyces alliaceus</name>
    <name type="common">Aspergillus alliaceus</name>
    <dbReference type="NCBI Taxonomy" id="209559"/>
    <lineage>
        <taxon>Eukaryota</taxon>
        <taxon>Fungi</taxon>
        <taxon>Dikarya</taxon>
        <taxon>Ascomycota</taxon>
        <taxon>Pezizomycotina</taxon>
        <taxon>Eurotiomycetes</taxon>
        <taxon>Eurotiomycetidae</taxon>
        <taxon>Eurotiales</taxon>
        <taxon>Aspergillaceae</taxon>
        <taxon>Aspergillus</taxon>
        <taxon>Aspergillus subgen. Circumdati</taxon>
    </lineage>
</organism>
<keyword evidence="4" id="KW-0539">Nucleus</keyword>
<gene>
    <name evidence="6" type="ORF">ETB97_008408</name>
</gene>
<sequence length="77" mass="8895">MANIEPPGSPIRRLRNIFGYPKPPDISRKITAYVACRKQKIKCHMNESQPPCTRCKEKGLHYTVNRSLQMLLENDVL</sequence>
<evidence type="ECO:0000313" key="6">
    <source>
        <dbReference type="EMBL" id="KAF5864202.1"/>
    </source>
</evidence>
<dbReference type="GO" id="GO:0009893">
    <property type="term" value="P:positive regulation of metabolic process"/>
    <property type="evidence" value="ECO:0007669"/>
    <property type="project" value="UniProtKB-ARBA"/>
</dbReference>
<reference evidence="6 7" key="1">
    <citation type="submission" date="2019-04" db="EMBL/GenBank/DDBJ databases">
        <title>Aspergillus burnettii sp. nov., novel species from soil in southeast Queensland.</title>
        <authorList>
            <person name="Gilchrist C.L.M."/>
            <person name="Pitt J.I."/>
            <person name="Lange L."/>
            <person name="Lacey H.J."/>
            <person name="Vuong D."/>
            <person name="Midgley D.J."/>
            <person name="Greenfield P."/>
            <person name="Bradbury M."/>
            <person name="Lacey E."/>
            <person name="Busk P.K."/>
            <person name="Pilgaard B."/>
            <person name="Chooi Y.H."/>
            <person name="Piggott A.M."/>
        </authorList>
    </citation>
    <scope>NUCLEOTIDE SEQUENCE [LARGE SCALE GENOMIC DNA]</scope>
    <source>
        <strain evidence="6 7">FRR 5400</strain>
    </source>
</reference>
<evidence type="ECO:0000313" key="7">
    <source>
        <dbReference type="Proteomes" id="UP000541154"/>
    </source>
</evidence>
<evidence type="ECO:0000259" key="5">
    <source>
        <dbReference type="Pfam" id="PF00172"/>
    </source>
</evidence>
<dbReference type="CDD" id="cd00067">
    <property type="entry name" value="GAL4"/>
    <property type="match status" value="1"/>
</dbReference>
<keyword evidence="1" id="KW-0805">Transcription regulation</keyword>
<keyword evidence="3" id="KW-0804">Transcription</keyword>
<dbReference type="InterPro" id="IPR001138">
    <property type="entry name" value="Zn2Cys6_DnaBD"/>
</dbReference>